<organism evidence="2 3">
    <name type="scientific">Falsiroseomonas stagni DSM 19981</name>
    <dbReference type="NCBI Taxonomy" id="1123062"/>
    <lineage>
        <taxon>Bacteria</taxon>
        <taxon>Pseudomonadati</taxon>
        <taxon>Pseudomonadota</taxon>
        <taxon>Alphaproteobacteria</taxon>
        <taxon>Acetobacterales</taxon>
        <taxon>Roseomonadaceae</taxon>
        <taxon>Falsiroseomonas</taxon>
    </lineage>
</organism>
<dbReference type="Proteomes" id="UP000199473">
    <property type="component" value="Unassembled WGS sequence"/>
</dbReference>
<evidence type="ECO:0000313" key="2">
    <source>
        <dbReference type="EMBL" id="SFK88698.1"/>
    </source>
</evidence>
<dbReference type="GO" id="GO:0016740">
    <property type="term" value="F:transferase activity"/>
    <property type="evidence" value="ECO:0007669"/>
    <property type="project" value="UniProtKB-KW"/>
</dbReference>
<proteinExistence type="predicted"/>
<gene>
    <name evidence="2" type="ORF">SAMN02745775_109205</name>
</gene>
<keyword evidence="3" id="KW-1185">Reference proteome</keyword>
<sequence>MSTEFRVDHPVAPLVGRRAAEAPARPIRFLHIRKTAGTTLHSLLDDVIATGRSARASELRHGGITSRITDHDRARYLYIHGHGAIDWFEEPDTFLFAFFRDPLARFLSERRQWSQASDEDLAAAPPEPSRAMALFRTLDIWAFLDAIADHPIAMTSMWNHQTLAMGLWPVLTARLGRERCEDLAFGEPYTLFEKGQDFRAFLESEAEAILDVALAKLERLSFIGLAERIEEDVPALFRHLGLPLASRLPVLNARTAFGDERQAGVAEAIAPFIRLDEILLREARRMAAARPALRPSARADYMGRRVGRGGRVEVDAAAAPGGPGWHPHHLREDGRPSRWSRDQPCLSFRGEMGGYVLSIDVFGAVEESTLLGARLRCGDRVTHFEAGVTPDGVWRLRAPFRLTQDGLCDLAILLPTEGDLGMEVAGFTITADDWAAPPPSCGHGGFCRGTPAELRRHGEERVRGYVAVKQAIAALRAQPLPATEMEAVLAFGGIAEAFCRRFDLAFAQGWERPGGCLAPADVFAAVIDLAAAGAEAAGLPAEGRARLAEEVRGHAAYALARLADVAPPPGFGPVERLPDAPGRGDALAVRMMGEAVLNFAAILDWLTDEATRQG</sequence>
<dbReference type="STRING" id="1123062.SAMN02745775_109205"/>
<protein>
    <submittedName>
        <fullName evidence="2">Sulfotransferase family protein</fullName>
    </submittedName>
</protein>
<feature type="region of interest" description="Disordered" evidence="1">
    <location>
        <begin position="318"/>
        <end position="338"/>
    </location>
</feature>
<dbReference type="Gene3D" id="3.40.50.300">
    <property type="entry name" value="P-loop containing nucleotide triphosphate hydrolases"/>
    <property type="match status" value="1"/>
</dbReference>
<dbReference type="InterPro" id="IPR027417">
    <property type="entry name" value="P-loop_NTPase"/>
</dbReference>
<evidence type="ECO:0000256" key="1">
    <source>
        <dbReference type="SAM" id="MobiDB-lite"/>
    </source>
</evidence>
<evidence type="ECO:0000313" key="3">
    <source>
        <dbReference type="Proteomes" id="UP000199473"/>
    </source>
</evidence>
<dbReference type="EMBL" id="FOSQ01000009">
    <property type="protein sequence ID" value="SFK88698.1"/>
    <property type="molecule type" value="Genomic_DNA"/>
</dbReference>
<keyword evidence="2" id="KW-0808">Transferase</keyword>
<accession>A0A1I4D525</accession>
<reference evidence="2 3" key="1">
    <citation type="submission" date="2016-10" db="EMBL/GenBank/DDBJ databases">
        <authorList>
            <person name="de Groot N.N."/>
        </authorList>
    </citation>
    <scope>NUCLEOTIDE SEQUENCE [LARGE SCALE GENOMIC DNA]</scope>
    <source>
        <strain evidence="2 3">DSM 19981</strain>
    </source>
</reference>
<name>A0A1I4D525_9PROT</name>
<dbReference type="RefSeq" id="WP_092961881.1">
    <property type="nucleotide sequence ID" value="NZ_FOSQ01000009.1"/>
</dbReference>
<dbReference type="AlphaFoldDB" id="A0A1I4D525"/>